<reference evidence="1 2" key="1">
    <citation type="journal article" date="2010" name="Stand. Genomic Sci.">
        <title>Non-contiguous finished genome sequence of Aminomonas paucivorans type strain (GLU-3).</title>
        <authorList>
            <person name="Pitluck S."/>
            <person name="Yasawong M."/>
            <person name="Held B."/>
            <person name="Lapidus A."/>
            <person name="Nolan M."/>
            <person name="Copeland A."/>
            <person name="Lucas S."/>
            <person name="Del Rio T.G."/>
            <person name="Tice H."/>
            <person name="Cheng J.F."/>
            <person name="Chertkov O."/>
            <person name="Goodwin L."/>
            <person name="Tapia R."/>
            <person name="Han C."/>
            <person name="Liolios K."/>
            <person name="Ivanova N."/>
            <person name="Mavromatis K."/>
            <person name="Ovchinnikova G."/>
            <person name="Pati A."/>
            <person name="Chen A."/>
            <person name="Palaniappan K."/>
            <person name="Land M."/>
            <person name="Hauser L."/>
            <person name="Chang Y.J."/>
            <person name="Jeffries C.D."/>
            <person name="Pukall R."/>
            <person name="Spring S."/>
            <person name="Rohde M."/>
            <person name="Sikorski J."/>
            <person name="Goker M."/>
            <person name="Woyke T."/>
            <person name="Bristow J."/>
            <person name="Eisen J.A."/>
            <person name="Markowitz V."/>
            <person name="Hugenholtz P."/>
            <person name="Kyrpides N.C."/>
            <person name="Klenk H.P."/>
        </authorList>
    </citation>
    <scope>NUCLEOTIDE SEQUENCE [LARGE SCALE GENOMIC DNA]</scope>
    <source>
        <strain evidence="1 2">DSM 12260</strain>
    </source>
</reference>
<protein>
    <submittedName>
        <fullName evidence="1">Uncharacterized protein</fullName>
    </submittedName>
</protein>
<dbReference type="STRING" id="584708.Apau_0094"/>
<dbReference type="EMBL" id="CM001022">
    <property type="protein sequence ID" value="EFQ22532.1"/>
    <property type="molecule type" value="Genomic_DNA"/>
</dbReference>
<evidence type="ECO:0000313" key="1">
    <source>
        <dbReference type="EMBL" id="EFQ22532.1"/>
    </source>
</evidence>
<keyword evidence="2" id="KW-1185">Reference proteome</keyword>
<dbReference type="PaxDb" id="584708-Apau_0094"/>
<evidence type="ECO:0000313" key="2">
    <source>
        <dbReference type="Proteomes" id="UP000005096"/>
    </source>
</evidence>
<gene>
    <name evidence="1" type="ORF">Apau_0094</name>
</gene>
<dbReference type="Proteomes" id="UP000005096">
    <property type="component" value="Chromosome"/>
</dbReference>
<sequence>MSGPSRQGIRMSAQYWLDQVAQHDRAFRLKMAVNIVG</sequence>
<dbReference type="HOGENOM" id="CLU_3339233_0_0_0"/>
<organism evidence="1 2">
    <name type="scientific">Aminomonas paucivorans DSM 12260</name>
    <dbReference type="NCBI Taxonomy" id="584708"/>
    <lineage>
        <taxon>Bacteria</taxon>
        <taxon>Thermotogati</taxon>
        <taxon>Synergistota</taxon>
        <taxon>Synergistia</taxon>
        <taxon>Synergistales</taxon>
        <taxon>Synergistaceae</taxon>
        <taxon>Aminomonas</taxon>
    </lineage>
</organism>
<accession>E3CWM7</accession>
<dbReference type="AlphaFoldDB" id="E3CWM7"/>
<proteinExistence type="predicted"/>
<name>E3CWM7_9BACT</name>